<feature type="region of interest" description="Disordered" evidence="1">
    <location>
        <begin position="71"/>
        <end position="105"/>
    </location>
</feature>
<dbReference type="GeneID" id="80559261"/>
<dbReference type="GO" id="GO:0004519">
    <property type="term" value="F:endonuclease activity"/>
    <property type="evidence" value="ECO:0007669"/>
    <property type="project" value="UniProtKB-KW"/>
</dbReference>
<reference evidence="3 4" key="1">
    <citation type="submission" date="2023-03" db="EMBL/GenBank/DDBJ databases">
        <authorList>
            <person name="McGarrah C.E.E."/>
            <person name="Algarin-Martinez E.D."/>
            <person name="Cavasini M.E.D."/>
            <person name="Correa V."/>
            <person name="Danielson D.F."/>
            <person name="Dean W.R."/>
            <person name="French J.L."/>
            <person name="Gaskin N."/>
            <person name="Jain U."/>
            <person name="Janvier J."/>
            <person name="Macumber B.M."/>
            <person name="Martini F.K."/>
            <person name="Mazzei S.G."/>
            <person name="Mujica J.M."/>
            <person name="Odegaard O."/>
            <person name="Quarterman C."/>
            <person name="Rand T.M."/>
            <person name="Seidensticker N.S."/>
            <person name="Serrano T."/>
            <person name="Soltys A."/>
            <person name="Ungrey M.D."/>
            <person name="Pollenz R.S."/>
            <person name="Russell D.A."/>
            <person name="Jacobs-Sera D."/>
            <person name="Hatfull G.F."/>
        </authorList>
    </citation>
    <scope>NUCLEOTIDE SEQUENCE [LARGE SCALE GENOMIC DNA]</scope>
</reference>
<feature type="region of interest" description="Disordered" evidence="1">
    <location>
        <begin position="1"/>
        <end position="23"/>
    </location>
</feature>
<organism evidence="3 4">
    <name type="scientific">Gordonia phage Azira</name>
    <dbReference type="NCBI Taxonomy" id="3035369"/>
    <lineage>
        <taxon>Viruses</taxon>
        <taxon>Duplodnaviria</taxon>
        <taxon>Heunggongvirae</taxon>
        <taxon>Uroviricota</taxon>
        <taxon>Caudoviricetes</taxon>
        <taxon>Aziravirus</taxon>
        <taxon>Aziravirus azira</taxon>
    </lineage>
</organism>
<keyword evidence="4" id="KW-1185">Reference proteome</keyword>
<sequence length="105" mass="11707">MAWAGWAEGEDIGKTRKAQIRRRDGHRCRECGKRCKPGDGSQVDHIVNRAEGGDNSDANLQLLCGGCHDVKTRREHARGQQRRQGRSRWSRTQGGTPHPGILGPR</sequence>
<dbReference type="GO" id="GO:0008270">
    <property type="term" value="F:zinc ion binding"/>
    <property type="evidence" value="ECO:0007669"/>
    <property type="project" value="InterPro"/>
</dbReference>
<accession>A0AAF0GGT4</accession>
<dbReference type="InterPro" id="IPR003615">
    <property type="entry name" value="HNH_nuc"/>
</dbReference>
<keyword evidence="3" id="KW-0255">Endonuclease</keyword>
<dbReference type="KEGG" id="vg:80559261"/>
<evidence type="ECO:0000313" key="4">
    <source>
        <dbReference type="Proteomes" id="UP001223098"/>
    </source>
</evidence>
<feature type="compositionally biased region" description="Basic residues" evidence="1">
    <location>
        <begin position="71"/>
        <end position="89"/>
    </location>
</feature>
<keyword evidence="3" id="KW-0540">Nuclease</keyword>
<dbReference type="RefSeq" id="YP_010842470.1">
    <property type="nucleotide sequence ID" value="NC_079140.1"/>
</dbReference>
<feature type="domain" description="HNH nuclease" evidence="2">
    <location>
        <begin position="15"/>
        <end position="69"/>
    </location>
</feature>
<protein>
    <submittedName>
        <fullName evidence="3">HNH endonuclease</fullName>
    </submittedName>
</protein>
<dbReference type="Gene3D" id="1.10.30.50">
    <property type="match status" value="1"/>
</dbReference>
<gene>
    <name evidence="3" type="primary">67</name>
    <name evidence="3" type="ORF">SEA_AZIRA_67</name>
</gene>
<dbReference type="EMBL" id="OQ709211">
    <property type="protein sequence ID" value="WGH21073.1"/>
    <property type="molecule type" value="Genomic_DNA"/>
</dbReference>
<dbReference type="SMART" id="SM00507">
    <property type="entry name" value="HNHc"/>
    <property type="match status" value="1"/>
</dbReference>
<dbReference type="InterPro" id="IPR002711">
    <property type="entry name" value="HNH"/>
</dbReference>
<dbReference type="GO" id="GO:0003676">
    <property type="term" value="F:nucleic acid binding"/>
    <property type="evidence" value="ECO:0007669"/>
    <property type="project" value="InterPro"/>
</dbReference>
<name>A0AAF0GGT4_9CAUD</name>
<evidence type="ECO:0000313" key="3">
    <source>
        <dbReference type="EMBL" id="WGH21073.1"/>
    </source>
</evidence>
<evidence type="ECO:0000256" key="1">
    <source>
        <dbReference type="SAM" id="MobiDB-lite"/>
    </source>
</evidence>
<dbReference type="Proteomes" id="UP001223098">
    <property type="component" value="Segment"/>
</dbReference>
<dbReference type="Pfam" id="PF01844">
    <property type="entry name" value="HNH"/>
    <property type="match status" value="1"/>
</dbReference>
<evidence type="ECO:0000259" key="2">
    <source>
        <dbReference type="SMART" id="SM00507"/>
    </source>
</evidence>
<keyword evidence="3" id="KW-0378">Hydrolase</keyword>
<dbReference type="CDD" id="cd00085">
    <property type="entry name" value="HNHc"/>
    <property type="match status" value="1"/>
</dbReference>
<proteinExistence type="predicted"/>